<evidence type="ECO:0000313" key="5">
    <source>
        <dbReference type="Proteomes" id="UP000199377"/>
    </source>
</evidence>
<dbReference type="GO" id="GO:0046872">
    <property type="term" value="F:metal ion binding"/>
    <property type="evidence" value="ECO:0007669"/>
    <property type="project" value="UniProtKB-KW"/>
</dbReference>
<dbReference type="GO" id="GO:0005737">
    <property type="term" value="C:cytoplasm"/>
    <property type="evidence" value="ECO:0007669"/>
    <property type="project" value="TreeGrafter"/>
</dbReference>
<dbReference type="GO" id="GO:0002953">
    <property type="term" value="F:5'-deoxynucleotidase activity"/>
    <property type="evidence" value="ECO:0007669"/>
    <property type="project" value="InterPro"/>
</dbReference>
<dbReference type="PANTHER" id="PTHR11845">
    <property type="entry name" value="5'-DEOXYNUCLEOTIDASE HDDC2"/>
    <property type="match status" value="1"/>
</dbReference>
<keyword evidence="1" id="KW-0479">Metal-binding</keyword>
<accession>A0A1I3GG23</accession>
<reference evidence="4 5" key="1">
    <citation type="submission" date="2016-10" db="EMBL/GenBank/DDBJ databases">
        <authorList>
            <person name="de Groot N.N."/>
        </authorList>
    </citation>
    <scope>NUCLEOTIDE SEQUENCE [LARGE SCALE GENOMIC DNA]</scope>
    <source>
        <strain evidence="4 5">CGMCC 1.11030</strain>
    </source>
</reference>
<keyword evidence="5" id="KW-1185">Reference proteome</keyword>
<dbReference type="STRING" id="1114924.SAMN05216258_105135"/>
<dbReference type="Proteomes" id="UP000199377">
    <property type="component" value="Unassembled WGS sequence"/>
</dbReference>
<dbReference type="SUPFAM" id="SSF109604">
    <property type="entry name" value="HD-domain/PDEase-like"/>
    <property type="match status" value="1"/>
</dbReference>
<evidence type="ECO:0000259" key="3">
    <source>
        <dbReference type="Pfam" id="PF13023"/>
    </source>
</evidence>
<evidence type="ECO:0000256" key="1">
    <source>
        <dbReference type="ARBA" id="ARBA00022723"/>
    </source>
</evidence>
<dbReference type="OrthoDB" id="9796032at2"/>
<dbReference type="AlphaFoldDB" id="A0A1I3GG23"/>
<evidence type="ECO:0000256" key="2">
    <source>
        <dbReference type="ARBA" id="ARBA00022801"/>
    </source>
</evidence>
<evidence type="ECO:0000313" key="4">
    <source>
        <dbReference type="EMBL" id="SFI22202.1"/>
    </source>
</evidence>
<name>A0A1I3GG23_9RHOB</name>
<dbReference type="InterPro" id="IPR039356">
    <property type="entry name" value="YfbR/HDDC2"/>
</dbReference>
<dbReference type="Gene3D" id="1.10.3210.10">
    <property type="entry name" value="Hypothetical protein af1432"/>
    <property type="match status" value="1"/>
</dbReference>
<dbReference type="PANTHER" id="PTHR11845:SF13">
    <property type="entry name" value="5'-DEOXYNUCLEOTIDASE HDDC2"/>
    <property type="match status" value="1"/>
</dbReference>
<keyword evidence="2 4" id="KW-0378">Hydrolase</keyword>
<dbReference type="EMBL" id="FOQH01000005">
    <property type="protein sequence ID" value="SFI22202.1"/>
    <property type="molecule type" value="Genomic_DNA"/>
</dbReference>
<dbReference type="RefSeq" id="WP_092859980.1">
    <property type="nucleotide sequence ID" value="NZ_FOQH01000005.1"/>
</dbReference>
<gene>
    <name evidence="4" type="ORF">SAMN05216258_105135</name>
</gene>
<feature type="domain" description="HD" evidence="3">
    <location>
        <begin position="17"/>
        <end position="178"/>
    </location>
</feature>
<proteinExistence type="predicted"/>
<organism evidence="4 5">
    <name type="scientific">Albimonas pacifica</name>
    <dbReference type="NCBI Taxonomy" id="1114924"/>
    <lineage>
        <taxon>Bacteria</taxon>
        <taxon>Pseudomonadati</taxon>
        <taxon>Pseudomonadota</taxon>
        <taxon>Alphaproteobacteria</taxon>
        <taxon>Rhodobacterales</taxon>
        <taxon>Paracoccaceae</taxon>
        <taxon>Albimonas</taxon>
    </lineage>
</organism>
<protein>
    <submittedName>
        <fullName evidence="4">Putative hydrolases of HD superfamily</fullName>
    </submittedName>
</protein>
<sequence>MPMDATDARLAFLSEAARLREVERASRTGSGRRENSAEHSWHLALYAMALGEEEAPDGVNVDRAIRMLLIHDLVEIDVGDVPLHGARPENHDAAEDAAAERIFGLLPGAQGEALLALWREFEAARTPDARFAKALDRLQPVLLNLETGGGTWPDFNVGEAEVLARCGPPIETGAPALWPRVRDRVKAHFTALVG</sequence>
<dbReference type="Pfam" id="PF13023">
    <property type="entry name" value="HD_3"/>
    <property type="match status" value="1"/>
</dbReference>
<dbReference type="InterPro" id="IPR006674">
    <property type="entry name" value="HD_domain"/>
</dbReference>